<comment type="caution">
    <text evidence="2">The sequence shown here is derived from an EMBL/GenBank/DDBJ whole genome shotgun (WGS) entry which is preliminary data.</text>
</comment>
<sequence length="109" mass="12401">MEISTVLLVLASRAIFAVINSYHSEKCEVSNFMTNKWSGAYQRNLNILSSLKEQSLKAYHDLLHGLYRMICSSATTASHTGESDNDIRLLDNDIRLLDNDIRLLKVKRT</sequence>
<feature type="chain" id="PRO_5042182990" evidence="1">
    <location>
        <begin position="22"/>
        <end position="109"/>
    </location>
</feature>
<keyword evidence="1" id="KW-0732">Signal</keyword>
<organism evidence="2 3">
    <name type="scientific">Trametes cubensis</name>
    <dbReference type="NCBI Taxonomy" id="1111947"/>
    <lineage>
        <taxon>Eukaryota</taxon>
        <taxon>Fungi</taxon>
        <taxon>Dikarya</taxon>
        <taxon>Basidiomycota</taxon>
        <taxon>Agaricomycotina</taxon>
        <taxon>Agaricomycetes</taxon>
        <taxon>Polyporales</taxon>
        <taxon>Polyporaceae</taxon>
        <taxon>Trametes</taxon>
    </lineage>
</organism>
<dbReference type="AlphaFoldDB" id="A0AAD7XCQ2"/>
<feature type="signal peptide" evidence="1">
    <location>
        <begin position="1"/>
        <end position="21"/>
    </location>
</feature>
<evidence type="ECO:0000313" key="3">
    <source>
        <dbReference type="Proteomes" id="UP001215151"/>
    </source>
</evidence>
<accession>A0AAD7XCQ2</accession>
<reference evidence="2" key="1">
    <citation type="submission" date="2022-11" db="EMBL/GenBank/DDBJ databases">
        <title>Genome Sequence of Cubamyces cubensis.</title>
        <authorList>
            <person name="Buettner E."/>
        </authorList>
    </citation>
    <scope>NUCLEOTIDE SEQUENCE</scope>
    <source>
        <strain evidence="2">MPL-01</strain>
    </source>
</reference>
<keyword evidence="3" id="KW-1185">Reference proteome</keyword>
<evidence type="ECO:0000313" key="2">
    <source>
        <dbReference type="EMBL" id="KAJ8488081.1"/>
    </source>
</evidence>
<dbReference type="Proteomes" id="UP001215151">
    <property type="component" value="Unassembled WGS sequence"/>
</dbReference>
<name>A0AAD7XCQ2_9APHY</name>
<proteinExistence type="predicted"/>
<protein>
    <submittedName>
        <fullName evidence="2">Uncharacterized protein</fullName>
    </submittedName>
</protein>
<evidence type="ECO:0000256" key="1">
    <source>
        <dbReference type="SAM" id="SignalP"/>
    </source>
</evidence>
<dbReference type="EMBL" id="JAPEVG010000068">
    <property type="protein sequence ID" value="KAJ8488081.1"/>
    <property type="molecule type" value="Genomic_DNA"/>
</dbReference>
<gene>
    <name evidence="2" type="ORF">ONZ51_g3772</name>
</gene>